<comment type="similarity">
    <text evidence="1">Belongs to the enoyl-CoA hydratase/isomerase family.</text>
</comment>
<dbReference type="Proteomes" id="UP000323258">
    <property type="component" value="Unassembled WGS sequence"/>
</dbReference>
<dbReference type="InterPro" id="IPR029045">
    <property type="entry name" value="ClpP/crotonase-like_dom_sf"/>
</dbReference>
<evidence type="ECO:0000313" key="2">
    <source>
        <dbReference type="EMBL" id="TYR33115.1"/>
    </source>
</evidence>
<evidence type="ECO:0000256" key="1">
    <source>
        <dbReference type="ARBA" id="ARBA00005254"/>
    </source>
</evidence>
<dbReference type="AlphaFoldDB" id="A0A5D4H0R8"/>
<keyword evidence="2" id="KW-0413">Isomerase</keyword>
<dbReference type="PANTHER" id="PTHR42964">
    <property type="entry name" value="ENOYL-COA HYDRATASE"/>
    <property type="match status" value="1"/>
</dbReference>
<dbReference type="InterPro" id="IPR001753">
    <property type="entry name" value="Enoyl-CoA_hydra/iso"/>
</dbReference>
<reference evidence="2 3" key="2">
    <citation type="submission" date="2019-09" db="EMBL/GenBank/DDBJ databases">
        <title>Mesorhizobium sp. MaA-C15 isolated from Microcystis aeruginosa.</title>
        <authorList>
            <person name="Jeong S.E."/>
            <person name="Jin H.M."/>
            <person name="Jeon C.O."/>
        </authorList>
    </citation>
    <scope>NUCLEOTIDE SEQUENCE [LARGE SCALE GENOMIC DNA]</scope>
    <source>
        <strain evidence="2 3">MaA-C15</strain>
    </source>
</reference>
<gene>
    <name evidence="2" type="ORF">FY036_08635</name>
</gene>
<dbReference type="RefSeq" id="WP_148914315.1">
    <property type="nucleotide sequence ID" value="NZ_VSZS01000060.1"/>
</dbReference>
<comment type="caution">
    <text evidence="2">The sequence shown here is derived from an EMBL/GenBank/DDBJ whole genome shotgun (WGS) entry which is preliminary data.</text>
</comment>
<organism evidence="2 3">
    <name type="scientific">Neoaquamicrobium microcysteis</name>
    <dbReference type="NCBI Taxonomy" id="2682781"/>
    <lineage>
        <taxon>Bacteria</taxon>
        <taxon>Pseudomonadati</taxon>
        <taxon>Pseudomonadota</taxon>
        <taxon>Alphaproteobacteria</taxon>
        <taxon>Hyphomicrobiales</taxon>
        <taxon>Phyllobacteriaceae</taxon>
        <taxon>Neoaquamicrobium</taxon>
    </lineage>
</organism>
<sequence>MSGEPEVLYSVTGHVATLTINRPERRNAITEGVIAGIGEGIGRAAEDADIRVVVLTGAGDRAFCAGADLAGGTARFGLDPNRSSHPFADLLRAAHACPLPLVARVNGACMAGGMGLLAMCDMAVAADHASFGLPEVKVGVFPMQVLAALMPLVPPRDLAELCFTGEPVDADTASRMRLVNHVVPAAELDAKTQWLVGRIIDKSPAAIRRGRHAMNAVGDMNFEQALSFLEGQIALVAQTEDAREGIAAFNEKRRPQWTGR</sequence>
<dbReference type="EMBL" id="VSZS01000060">
    <property type="protein sequence ID" value="TYR33115.1"/>
    <property type="molecule type" value="Genomic_DNA"/>
</dbReference>
<dbReference type="CDD" id="cd06558">
    <property type="entry name" value="crotonase-like"/>
    <property type="match status" value="1"/>
</dbReference>
<evidence type="ECO:0000313" key="3">
    <source>
        <dbReference type="Proteomes" id="UP000323258"/>
    </source>
</evidence>
<dbReference type="InterPro" id="IPR014748">
    <property type="entry name" value="Enoyl-CoA_hydra_C"/>
</dbReference>
<keyword evidence="3" id="KW-1185">Reference proteome</keyword>
<dbReference type="SUPFAM" id="SSF52096">
    <property type="entry name" value="ClpP/crotonase"/>
    <property type="match status" value="1"/>
</dbReference>
<accession>A0A5D4H0R8</accession>
<protein>
    <submittedName>
        <fullName evidence="2">Enoyl-CoA hydratase/isomerase family protein</fullName>
    </submittedName>
</protein>
<proteinExistence type="inferred from homology"/>
<dbReference type="Pfam" id="PF00378">
    <property type="entry name" value="ECH_1"/>
    <property type="match status" value="1"/>
</dbReference>
<name>A0A5D4H0R8_9HYPH</name>
<dbReference type="OrthoDB" id="9795613at2"/>
<dbReference type="Gene3D" id="3.90.226.10">
    <property type="entry name" value="2-enoyl-CoA Hydratase, Chain A, domain 1"/>
    <property type="match status" value="1"/>
</dbReference>
<dbReference type="PANTHER" id="PTHR42964:SF1">
    <property type="entry name" value="POLYKETIDE BIOSYNTHESIS ENOYL-COA HYDRATASE PKSH-RELATED"/>
    <property type="match status" value="1"/>
</dbReference>
<reference evidence="2 3" key="1">
    <citation type="submission" date="2019-08" db="EMBL/GenBank/DDBJ databases">
        <authorList>
            <person name="Seo Y.L."/>
        </authorList>
    </citation>
    <scope>NUCLEOTIDE SEQUENCE [LARGE SCALE GENOMIC DNA]</scope>
    <source>
        <strain evidence="2 3">MaA-C15</strain>
    </source>
</reference>
<dbReference type="InterPro" id="IPR051683">
    <property type="entry name" value="Enoyl-CoA_Hydratase/Isomerase"/>
</dbReference>
<dbReference type="Gene3D" id="1.10.12.10">
    <property type="entry name" value="Lyase 2-enoyl-coa Hydratase, Chain A, domain 2"/>
    <property type="match status" value="1"/>
</dbReference>
<dbReference type="GO" id="GO:0016853">
    <property type="term" value="F:isomerase activity"/>
    <property type="evidence" value="ECO:0007669"/>
    <property type="project" value="UniProtKB-KW"/>
</dbReference>